<sequence length="86" mass="9392">MAGNGLVTRGANGDGDLMDTTSRSREPIEDETLEIDEILRFHVSSFKCGWRRGLGTRVIGGLGALRNDNNIIELPKAGEDHVSNRL</sequence>
<protein>
    <submittedName>
        <fullName evidence="2">Uncharacterized protein</fullName>
    </submittedName>
</protein>
<dbReference type="Proteomes" id="UP001148614">
    <property type="component" value="Unassembled WGS sequence"/>
</dbReference>
<feature type="region of interest" description="Disordered" evidence="1">
    <location>
        <begin position="1"/>
        <end position="29"/>
    </location>
</feature>
<name>A0A9W8N5K6_9PEZI</name>
<keyword evidence="3" id="KW-1185">Reference proteome</keyword>
<evidence type="ECO:0000313" key="2">
    <source>
        <dbReference type="EMBL" id="KAJ3556875.1"/>
    </source>
</evidence>
<dbReference type="EMBL" id="JANPWZ010002680">
    <property type="protein sequence ID" value="KAJ3556875.1"/>
    <property type="molecule type" value="Genomic_DNA"/>
</dbReference>
<evidence type="ECO:0000256" key="1">
    <source>
        <dbReference type="SAM" id="MobiDB-lite"/>
    </source>
</evidence>
<evidence type="ECO:0000313" key="3">
    <source>
        <dbReference type="Proteomes" id="UP001148614"/>
    </source>
</evidence>
<comment type="caution">
    <text evidence="2">The sequence shown here is derived from an EMBL/GenBank/DDBJ whole genome shotgun (WGS) entry which is preliminary data.</text>
</comment>
<reference evidence="2" key="1">
    <citation type="submission" date="2022-07" db="EMBL/GenBank/DDBJ databases">
        <title>Genome Sequence of Xylaria arbuscula.</title>
        <authorList>
            <person name="Buettner E."/>
        </authorList>
    </citation>
    <scope>NUCLEOTIDE SEQUENCE</scope>
    <source>
        <strain evidence="2">VT107</strain>
    </source>
</reference>
<organism evidence="2 3">
    <name type="scientific">Xylaria arbuscula</name>
    <dbReference type="NCBI Taxonomy" id="114810"/>
    <lineage>
        <taxon>Eukaryota</taxon>
        <taxon>Fungi</taxon>
        <taxon>Dikarya</taxon>
        <taxon>Ascomycota</taxon>
        <taxon>Pezizomycotina</taxon>
        <taxon>Sordariomycetes</taxon>
        <taxon>Xylariomycetidae</taxon>
        <taxon>Xylariales</taxon>
        <taxon>Xylariaceae</taxon>
        <taxon>Xylaria</taxon>
    </lineage>
</organism>
<proteinExistence type="predicted"/>
<gene>
    <name evidence="2" type="ORF">NPX13_g10043</name>
</gene>
<accession>A0A9W8N5K6</accession>
<dbReference type="AlphaFoldDB" id="A0A9W8N5K6"/>